<dbReference type="Proteomes" id="UP000887566">
    <property type="component" value="Unplaced"/>
</dbReference>
<organism evidence="1 2">
    <name type="scientific">Plectus sambesii</name>
    <dbReference type="NCBI Taxonomy" id="2011161"/>
    <lineage>
        <taxon>Eukaryota</taxon>
        <taxon>Metazoa</taxon>
        <taxon>Ecdysozoa</taxon>
        <taxon>Nematoda</taxon>
        <taxon>Chromadorea</taxon>
        <taxon>Plectida</taxon>
        <taxon>Plectina</taxon>
        <taxon>Plectoidea</taxon>
        <taxon>Plectidae</taxon>
        <taxon>Plectus</taxon>
    </lineage>
</organism>
<protein>
    <submittedName>
        <fullName evidence="2">Uncharacterized protein</fullName>
    </submittedName>
</protein>
<evidence type="ECO:0000313" key="2">
    <source>
        <dbReference type="WBParaSite" id="PSAMB.scaffold15size126113.g396.t1"/>
    </source>
</evidence>
<name>A0A914V6V3_9BILA</name>
<dbReference type="WBParaSite" id="PSAMB.scaffold15size126113.g396.t1">
    <property type="protein sequence ID" value="PSAMB.scaffold15size126113.g396.t1"/>
    <property type="gene ID" value="PSAMB.scaffold15size126113.g396"/>
</dbReference>
<accession>A0A914V6V3</accession>
<keyword evidence="1" id="KW-1185">Reference proteome</keyword>
<evidence type="ECO:0000313" key="1">
    <source>
        <dbReference type="Proteomes" id="UP000887566"/>
    </source>
</evidence>
<dbReference type="AlphaFoldDB" id="A0A914V6V3"/>
<reference evidence="2" key="1">
    <citation type="submission" date="2022-11" db="UniProtKB">
        <authorList>
            <consortium name="WormBaseParasite"/>
        </authorList>
    </citation>
    <scope>IDENTIFICATION</scope>
</reference>
<proteinExistence type="predicted"/>
<sequence length="116" mass="12842">MTEAQMSFATCSDDSNAAECILCGERQSRSLMRQHLALRHEQAFVDAMLGGPQTLTASWLKSCLAWASLQWSVKPAIDQLSSRQPSVCFLLIIPDDLGCKEEEGKLYFECGSCEYG</sequence>